<dbReference type="OrthoDB" id="8947657at2759"/>
<feature type="non-terminal residue" evidence="7">
    <location>
        <position position="1"/>
    </location>
</feature>
<proteinExistence type="predicted"/>
<protein>
    <recommendedName>
        <fullName evidence="6">Ig-like domain-containing protein</fullName>
    </recommendedName>
</protein>
<sequence>LISNLFCLSGLTSGDQVTQSPLEISINEGMGAALSCSYDVTAYNMFWYVQYPDKTPEMLLYNYGVKEQRGFTAKQEKSDFTFNLYKDQAELTDTGVYYCAVS</sequence>
<dbReference type="Gene3D" id="2.60.40.10">
    <property type="entry name" value="Immunoglobulins"/>
    <property type="match status" value="1"/>
</dbReference>
<dbReference type="InterPro" id="IPR013783">
    <property type="entry name" value="Ig-like_fold"/>
</dbReference>
<dbReference type="Proteomes" id="UP000812440">
    <property type="component" value="Chromosome 1"/>
</dbReference>
<dbReference type="SMART" id="SM00406">
    <property type="entry name" value="IGv"/>
    <property type="match status" value="1"/>
</dbReference>
<evidence type="ECO:0000256" key="3">
    <source>
        <dbReference type="ARBA" id="ARBA00023170"/>
    </source>
</evidence>
<dbReference type="PANTHER" id="PTHR19367:SF18">
    <property type="entry name" value="T CELL RECEPTOR ALPHA VARIABLE 16"/>
    <property type="match status" value="1"/>
</dbReference>
<dbReference type="InterPro" id="IPR007110">
    <property type="entry name" value="Ig-like_dom"/>
</dbReference>
<comment type="caution">
    <text evidence="7">The sequence shown here is derived from an EMBL/GenBank/DDBJ whole genome shotgun (WGS) entry which is preliminary data.</text>
</comment>
<keyword evidence="5" id="KW-0391">Immunity</keyword>
<dbReference type="PROSITE" id="PS50835">
    <property type="entry name" value="IG_LIKE"/>
    <property type="match status" value="1"/>
</dbReference>
<dbReference type="EMBL" id="JAACNH010000001">
    <property type="protein sequence ID" value="KAG8455490.1"/>
    <property type="molecule type" value="Genomic_DNA"/>
</dbReference>
<dbReference type="AlphaFoldDB" id="A0A8T2KJ19"/>
<gene>
    <name evidence="7" type="ORF">GDO86_001611</name>
</gene>
<dbReference type="SUPFAM" id="SSF48726">
    <property type="entry name" value="Immunoglobulin"/>
    <property type="match status" value="1"/>
</dbReference>
<feature type="domain" description="Ig-like" evidence="6">
    <location>
        <begin position="15"/>
        <end position="102"/>
    </location>
</feature>
<evidence type="ECO:0000256" key="5">
    <source>
        <dbReference type="ARBA" id="ARBA00043266"/>
    </source>
</evidence>
<dbReference type="InterPro" id="IPR036179">
    <property type="entry name" value="Ig-like_dom_sf"/>
</dbReference>
<evidence type="ECO:0000313" key="7">
    <source>
        <dbReference type="EMBL" id="KAG8455490.1"/>
    </source>
</evidence>
<keyword evidence="1" id="KW-0732">Signal</keyword>
<name>A0A8T2KJ19_9PIPI</name>
<evidence type="ECO:0000313" key="8">
    <source>
        <dbReference type="Proteomes" id="UP000812440"/>
    </source>
</evidence>
<evidence type="ECO:0000256" key="4">
    <source>
        <dbReference type="ARBA" id="ARBA00023319"/>
    </source>
</evidence>
<reference evidence="7" key="1">
    <citation type="thesis" date="2020" institute="ProQuest LLC" country="789 East Eisenhower Parkway, Ann Arbor, MI, USA">
        <title>Comparative Genomics and Chromosome Evolution.</title>
        <authorList>
            <person name="Mudd A.B."/>
        </authorList>
    </citation>
    <scope>NUCLEOTIDE SEQUENCE</scope>
    <source>
        <strain evidence="7">Female2</strain>
        <tissue evidence="7">Blood</tissue>
    </source>
</reference>
<keyword evidence="8" id="KW-1185">Reference proteome</keyword>
<dbReference type="InterPro" id="IPR013106">
    <property type="entry name" value="Ig_V-set"/>
</dbReference>
<organism evidence="7 8">
    <name type="scientific">Hymenochirus boettgeri</name>
    <name type="common">Congo dwarf clawed frog</name>
    <dbReference type="NCBI Taxonomy" id="247094"/>
    <lineage>
        <taxon>Eukaryota</taxon>
        <taxon>Metazoa</taxon>
        <taxon>Chordata</taxon>
        <taxon>Craniata</taxon>
        <taxon>Vertebrata</taxon>
        <taxon>Euteleostomi</taxon>
        <taxon>Amphibia</taxon>
        <taxon>Batrachia</taxon>
        <taxon>Anura</taxon>
        <taxon>Pipoidea</taxon>
        <taxon>Pipidae</taxon>
        <taxon>Pipinae</taxon>
        <taxon>Hymenochirus</taxon>
    </lineage>
</organism>
<evidence type="ECO:0000259" key="6">
    <source>
        <dbReference type="PROSITE" id="PS50835"/>
    </source>
</evidence>
<dbReference type="GO" id="GO:0042101">
    <property type="term" value="C:T cell receptor complex"/>
    <property type="evidence" value="ECO:0007669"/>
    <property type="project" value="UniProtKB-KW"/>
</dbReference>
<keyword evidence="2" id="KW-1064">Adaptive immunity</keyword>
<dbReference type="Pfam" id="PF07686">
    <property type="entry name" value="V-set"/>
    <property type="match status" value="1"/>
</dbReference>
<feature type="non-terminal residue" evidence="7">
    <location>
        <position position="102"/>
    </location>
</feature>
<dbReference type="InterPro" id="IPR051287">
    <property type="entry name" value="TCR_variable_region"/>
</dbReference>
<dbReference type="PANTHER" id="PTHR19367">
    <property type="entry name" value="T-CELL RECEPTOR ALPHA CHAIN V REGION"/>
    <property type="match status" value="1"/>
</dbReference>
<keyword evidence="4" id="KW-0393">Immunoglobulin domain</keyword>
<accession>A0A8T2KJ19</accession>
<evidence type="ECO:0000256" key="2">
    <source>
        <dbReference type="ARBA" id="ARBA00023130"/>
    </source>
</evidence>
<dbReference type="GO" id="GO:0002250">
    <property type="term" value="P:adaptive immune response"/>
    <property type="evidence" value="ECO:0007669"/>
    <property type="project" value="UniProtKB-KW"/>
</dbReference>
<evidence type="ECO:0000256" key="1">
    <source>
        <dbReference type="ARBA" id="ARBA00022729"/>
    </source>
</evidence>
<keyword evidence="5" id="KW-1279">T cell receptor</keyword>
<keyword evidence="3" id="KW-0675">Receptor</keyword>